<dbReference type="EMBL" id="SDPN01000044">
    <property type="protein sequence ID" value="RXZ67584.1"/>
    <property type="molecule type" value="Genomic_DNA"/>
</dbReference>
<organism evidence="4 5">
    <name type="scientific">Agromyces albus</name>
    <dbReference type="NCBI Taxonomy" id="205332"/>
    <lineage>
        <taxon>Bacteria</taxon>
        <taxon>Bacillati</taxon>
        <taxon>Actinomycetota</taxon>
        <taxon>Actinomycetes</taxon>
        <taxon>Micrococcales</taxon>
        <taxon>Microbacteriaceae</taxon>
        <taxon>Agromyces</taxon>
    </lineage>
</organism>
<accession>A0A4Q2KQB8</accession>
<dbReference type="PANTHER" id="PTHR10366">
    <property type="entry name" value="NAD DEPENDENT EPIMERASE/DEHYDRATASE"/>
    <property type="match status" value="1"/>
</dbReference>
<keyword evidence="5" id="KW-1185">Reference proteome</keyword>
<evidence type="ECO:0000256" key="1">
    <source>
        <dbReference type="ARBA" id="ARBA00023002"/>
    </source>
</evidence>
<dbReference type="OrthoDB" id="9778052at2"/>
<dbReference type="PANTHER" id="PTHR10366:SF564">
    <property type="entry name" value="STEROL-4-ALPHA-CARBOXYLATE 3-DEHYDROGENASE, DECARBOXYLATING"/>
    <property type="match status" value="1"/>
</dbReference>
<dbReference type="InterPro" id="IPR001509">
    <property type="entry name" value="Epimerase_deHydtase"/>
</dbReference>
<comment type="similarity">
    <text evidence="2">Belongs to the NAD(P)-dependent epimerase/dehydratase family. Dihydroflavonol-4-reductase subfamily.</text>
</comment>
<dbReference type="CDD" id="cd05227">
    <property type="entry name" value="AR_SDR_e"/>
    <property type="match status" value="1"/>
</dbReference>
<sequence length="349" mass="37927">MRDDELVLVTGGTGFVGVHCVVQLLDAGYRVRTTLRSSSRADEVREMVRVGGADPVHLEFVEADLLHDDGWHAAAAGARYVLHVASPFPVRQPKNANELIRPAREGTLRVLGAARDAGVRRVVLTSSFAAIGYGRPDPGRPRPYTEEDWTDLSAPRLPPYTRSKTIAERAAWDFIGQVERDRGDLELAVVNPVPIFGPALGRELSTSVELLLGLLNGHVPAVPNGSTTGVDVRDVADLHVRAMTHPDAAGERFLAISGDPITFPDLAKLLRERLGPDAKRVPTRVLPDWLVRVGALVSTELRAVAPQLRRRQGASSAKAERMLGWRPRPLDEAVVASAESLVRLGLVRP</sequence>
<evidence type="ECO:0000259" key="3">
    <source>
        <dbReference type="Pfam" id="PF01370"/>
    </source>
</evidence>
<dbReference type="Gene3D" id="3.40.50.720">
    <property type="entry name" value="NAD(P)-binding Rossmann-like Domain"/>
    <property type="match status" value="1"/>
</dbReference>
<feature type="domain" description="NAD-dependent epimerase/dehydratase" evidence="3">
    <location>
        <begin position="7"/>
        <end position="250"/>
    </location>
</feature>
<dbReference type="SUPFAM" id="SSF51735">
    <property type="entry name" value="NAD(P)-binding Rossmann-fold domains"/>
    <property type="match status" value="1"/>
</dbReference>
<dbReference type="GO" id="GO:0016616">
    <property type="term" value="F:oxidoreductase activity, acting on the CH-OH group of donors, NAD or NADP as acceptor"/>
    <property type="evidence" value="ECO:0007669"/>
    <property type="project" value="TreeGrafter"/>
</dbReference>
<protein>
    <submittedName>
        <fullName evidence="4">Aldehyde reductase</fullName>
    </submittedName>
</protein>
<reference evidence="4 5" key="1">
    <citation type="submission" date="2019-01" db="EMBL/GenBank/DDBJ databases">
        <title>Agromyces.</title>
        <authorList>
            <person name="Li J."/>
        </authorList>
    </citation>
    <scope>NUCLEOTIDE SEQUENCE [LARGE SCALE GENOMIC DNA]</scope>
    <source>
        <strain evidence="4 5">DSM 15934</strain>
    </source>
</reference>
<evidence type="ECO:0000256" key="2">
    <source>
        <dbReference type="ARBA" id="ARBA00023445"/>
    </source>
</evidence>
<evidence type="ECO:0000313" key="5">
    <source>
        <dbReference type="Proteomes" id="UP000293865"/>
    </source>
</evidence>
<dbReference type="Proteomes" id="UP000293865">
    <property type="component" value="Unassembled WGS sequence"/>
</dbReference>
<comment type="caution">
    <text evidence="4">The sequence shown here is derived from an EMBL/GenBank/DDBJ whole genome shotgun (WGS) entry which is preliminary data.</text>
</comment>
<dbReference type="Pfam" id="PF01370">
    <property type="entry name" value="Epimerase"/>
    <property type="match status" value="1"/>
</dbReference>
<proteinExistence type="inferred from homology"/>
<name>A0A4Q2KQB8_9MICO</name>
<dbReference type="InterPro" id="IPR050425">
    <property type="entry name" value="NAD(P)_dehydrat-like"/>
</dbReference>
<evidence type="ECO:0000313" key="4">
    <source>
        <dbReference type="EMBL" id="RXZ67584.1"/>
    </source>
</evidence>
<gene>
    <name evidence="4" type="ORF">ESP51_17095</name>
</gene>
<dbReference type="FunFam" id="3.40.50.720:FF:000336">
    <property type="entry name" value="Aldehyde reductase"/>
    <property type="match status" value="1"/>
</dbReference>
<dbReference type="AlphaFoldDB" id="A0A4Q2KQB8"/>
<dbReference type="RefSeq" id="WP_129522103.1">
    <property type="nucleotide sequence ID" value="NZ_SDPN01000044.1"/>
</dbReference>
<dbReference type="InterPro" id="IPR036291">
    <property type="entry name" value="NAD(P)-bd_dom_sf"/>
</dbReference>
<keyword evidence="1" id="KW-0560">Oxidoreductase</keyword>